<name>A0ABV6AX44_9DEIO</name>
<organism evidence="3 4">
    <name type="scientific">Deinococcus oregonensis</name>
    <dbReference type="NCBI Taxonomy" id="1805970"/>
    <lineage>
        <taxon>Bacteria</taxon>
        <taxon>Thermotogati</taxon>
        <taxon>Deinococcota</taxon>
        <taxon>Deinococci</taxon>
        <taxon>Deinococcales</taxon>
        <taxon>Deinococcaceae</taxon>
        <taxon>Deinococcus</taxon>
    </lineage>
</organism>
<proteinExistence type="predicted"/>
<dbReference type="EMBL" id="JBHLYR010000028">
    <property type="protein sequence ID" value="MFB9992079.1"/>
    <property type="molecule type" value="Genomic_DNA"/>
</dbReference>
<gene>
    <name evidence="3" type="ORF">ACFFLM_08910</name>
</gene>
<evidence type="ECO:0000259" key="2">
    <source>
        <dbReference type="Pfam" id="PF09722"/>
    </source>
</evidence>
<keyword evidence="4" id="KW-1185">Reference proteome</keyword>
<dbReference type="Pfam" id="PF09722">
    <property type="entry name" value="Xre_MbcA_ParS_C"/>
    <property type="match status" value="1"/>
</dbReference>
<feature type="compositionally biased region" description="Basic and acidic residues" evidence="1">
    <location>
        <begin position="12"/>
        <end position="21"/>
    </location>
</feature>
<evidence type="ECO:0000256" key="1">
    <source>
        <dbReference type="SAM" id="MobiDB-lite"/>
    </source>
</evidence>
<comment type="caution">
    <text evidence="3">The sequence shown here is derived from an EMBL/GenBank/DDBJ whole genome shotgun (WGS) entry which is preliminary data.</text>
</comment>
<dbReference type="InterPro" id="IPR024467">
    <property type="entry name" value="Xre/MbcA/ParS-like_toxin-bd"/>
</dbReference>
<reference evidence="3 4" key="1">
    <citation type="submission" date="2024-09" db="EMBL/GenBank/DDBJ databases">
        <authorList>
            <person name="Sun Q."/>
            <person name="Mori K."/>
        </authorList>
    </citation>
    <scope>NUCLEOTIDE SEQUENCE [LARGE SCALE GENOMIC DNA]</scope>
    <source>
        <strain evidence="3 4">JCM 13503</strain>
    </source>
</reference>
<sequence length="118" mass="12493">MTAPDSGSPLAETRHPETGQLDAHRVAQTLGLTWEELGQVLGGDPSVLSTVPTSDSLRPLDALAHHLRDVFGALEAARLWLRAPNPVLAGEAPVAFLLRGDVVPVSKLLRMAESGMPT</sequence>
<evidence type="ECO:0000313" key="3">
    <source>
        <dbReference type="EMBL" id="MFB9992079.1"/>
    </source>
</evidence>
<evidence type="ECO:0000313" key="4">
    <source>
        <dbReference type="Proteomes" id="UP001589733"/>
    </source>
</evidence>
<feature type="domain" description="Antitoxin Xre/MbcA/ParS-like toxin-binding" evidence="2">
    <location>
        <begin position="66"/>
        <end position="112"/>
    </location>
</feature>
<dbReference type="Proteomes" id="UP001589733">
    <property type="component" value="Unassembled WGS sequence"/>
</dbReference>
<protein>
    <submittedName>
        <fullName evidence="3">Antitoxin Xre/MbcA/ParS toxin-binding domain-containing protein</fullName>
    </submittedName>
</protein>
<feature type="region of interest" description="Disordered" evidence="1">
    <location>
        <begin position="1"/>
        <end position="21"/>
    </location>
</feature>
<accession>A0ABV6AX44</accession>
<dbReference type="RefSeq" id="WP_380008288.1">
    <property type="nucleotide sequence ID" value="NZ_JBHLYR010000028.1"/>
</dbReference>